<dbReference type="Proteomes" id="UP000814128">
    <property type="component" value="Unassembled WGS sequence"/>
</dbReference>
<accession>A0ACB8QHC3</accession>
<protein>
    <submittedName>
        <fullName evidence="1">Uncharacterized protein</fullName>
    </submittedName>
</protein>
<dbReference type="EMBL" id="MU273594">
    <property type="protein sequence ID" value="KAI0031080.1"/>
    <property type="molecule type" value="Genomic_DNA"/>
</dbReference>
<sequence>IDLVPLHPDLSHLRSNDLQSRITWLQANCLEGLPFPNEEFDFVHVKRIARGVPEDKWDFLLEEIARVMKPGGALEVRLS</sequence>
<organism evidence="1 2">
    <name type="scientific">Vararia minispora EC-137</name>
    <dbReference type="NCBI Taxonomy" id="1314806"/>
    <lineage>
        <taxon>Eukaryota</taxon>
        <taxon>Fungi</taxon>
        <taxon>Dikarya</taxon>
        <taxon>Basidiomycota</taxon>
        <taxon>Agaricomycotina</taxon>
        <taxon>Agaricomycetes</taxon>
        <taxon>Russulales</taxon>
        <taxon>Lachnocladiaceae</taxon>
        <taxon>Vararia</taxon>
    </lineage>
</organism>
<gene>
    <name evidence="1" type="ORF">K488DRAFT_52878</name>
</gene>
<reference evidence="1" key="1">
    <citation type="submission" date="2021-02" db="EMBL/GenBank/DDBJ databases">
        <authorList>
            <consortium name="DOE Joint Genome Institute"/>
            <person name="Ahrendt S."/>
            <person name="Looney B.P."/>
            <person name="Miyauchi S."/>
            <person name="Morin E."/>
            <person name="Drula E."/>
            <person name="Courty P.E."/>
            <person name="Chicoki N."/>
            <person name="Fauchery L."/>
            <person name="Kohler A."/>
            <person name="Kuo A."/>
            <person name="Labutti K."/>
            <person name="Pangilinan J."/>
            <person name="Lipzen A."/>
            <person name="Riley R."/>
            <person name="Andreopoulos W."/>
            <person name="He G."/>
            <person name="Johnson J."/>
            <person name="Barry K.W."/>
            <person name="Grigoriev I.V."/>
            <person name="Nagy L."/>
            <person name="Hibbett D."/>
            <person name="Henrissat B."/>
            <person name="Matheny P.B."/>
            <person name="Labbe J."/>
            <person name="Martin F."/>
        </authorList>
    </citation>
    <scope>NUCLEOTIDE SEQUENCE</scope>
    <source>
        <strain evidence="1">EC-137</strain>
    </source>
</reference>
<keyword evidence="2" id="KW-1185">Reference proteome</keyword>
<evidence type="ECO:0000313" key="1">
    <source>
        <dbReference type="EMBL" id="KAI0031080.1"/>
    </source>
</evidence>
<feature type="non-terminal residue" evidence="1">
    <location>
        <position position="1"/>
    </location>
</feature>
<reference evidence="1" key="2">
    <citation type="journal article" date="2022" name="New Phytol.">
        <title>Evolutionary transition to the ectomycorrhizal habit in the genomes of a hyperdiverse lineage of mushroom-forming fungi.</title>
        <authorList>
            <person name="Looney B."/>
            <person name="Miyauchi S."/>
            <person name="Morin E."/>
            <person name="Drula E."/>
            <person name="Courty P.E."/>
            <person name="Kohler A."/>
            <person name="Kuo A."/>
            <person name="LaButti K."/>
            <person name="Pangilinan J."/>
            <person name="Lipzen A."/>
            <person name="Riley R."/>
            <person name="Andreopoulos W."/>
            <person name="He G."/>
            <person name="Johnson J."/>
            <person name="Nolan M."/>
            <person name="Tritt A."/>
            <person name="Barry K.W."/>
            <person name="Grigoriev I.V."/>
            <person name="Nagy L.G."/>
            <person name="Hibbett D."/>
            <person name="Henrissat B."/>
            <person name="Matheny P.B."/>
            <person name="Labbe J."/>
            <person name="Martin F.M."/>
        </authorList>
    </citation>
    <scope>NUCLEOTIDE SEQUENCE</scope>
    <source>
        <strain evidence="1">EC-137</strain>
    </source>
</reference>
<name>A0ACB8QHC3_9AGAM</name>
<proteinExistence type="predicted"/>
<comment type="caution">
    <text evidence="1">The sequence shown here is derived from an EMBL/GenBank/DDBJ whole genome shotgun (WGS) entry which is preliminary data.</text>
</comment>
<evidence type="ECO:0000313" key="2">
    <source>
        <dbReference type="Proteomes" id="UP000814128"/>
    </source>
</evidence>